<comment type="caution">
    <text evidence="2">The sequence shown here is derived from an EMBL/GenBank/DDBJ whole genome shotgun (WGS) entry which is preliminary data.</text>
</comment>
<organism evidence="2 3">
    <name type="scientific">Candidatus Mediterraneibacter pullicola</name>
    <dbReference type="NCBI Taxonomy" id="2838682"/>
    <lineage>
        <taxon>Bacteria</taxon>
        <taxon>Bacillati</taxon>
        <taxon>Bacillota</taxon>
        <taxon>Clostridia</taxon>
        <taxon>Lachnospirales</taxon>
        <taxon>Lachnospiraceae</taxon>
        <taxon>Mediterraneibacter</taxon>
    </lineage>
</organism>
<dbReference type="EMBL" id="DXAK01000045">
    <property type="protein sequence ID" value="HJA07342.1"/>
    <property type="molecule type" value="Genomic_DNA"/>
</dbReference>
<reference evidence="2" key="1">
    <citation type="journal article" date="2021" name="PeerJ">
        <title>Extensive microbial diversity within the chicken gut microbiome revealed by metagenomics and culture.</title>
        <authorList>
            <person name="Gilroy R."/>
            <person name="Ravi A."/>
            <person name="Getino M."/>
            <person name="Pursley I."/>
            <person name="Horton D.L."/>
            <person name="Alikhan N.F."/>
            <person name="Baker D."/>
            <person name="Gharbi K."/>
            <person name="Hall N."/>
            <person name="Watson M."/>
            <person name="Adriaenssens E.M."/>
            <person name="Foster-Nyarko E."/>
            <person name="Jarju S."/>
            <person name="Secka A."/>
            <person name="Antonio M."/>
            <person name="Oren A."/>
            <person name="Chaudhuri R.R."/>
            <person name="La Ragione R."/>
            <person name="Hildebrand F."/>
            <person name="Pallen M.J."/>
        </authorList>
    </citation>
    <scope>NUCLEOTIDE SEQUENCE</scope>
    <source>
        <strain evidence="2">ChiSjej2B20-11307</strain>
    </source>
</reference>
<evidence type="ECO:0000313" key="2">
    <source>
        <dbReference type="EMBL" id="HJA07342.1"/>
    </source>
</evidence>
<sequence length="211" mass="23115">MKKRGIAVLLAVGSALCLSACVGGFTTEDAQNYVQSALDASYKADFEEYVEQTNSTQEEAEAMFQQNIDNVLAGIGLEEAGVSDELVQQYRDVADDLLDLANYEVTGAEETEDGFAVEVAYEPFVGYDNLNAGLETVLTDIASSMTEVPSDEELNQIIYEEILKLVQQMVDEPSYGEQENFTIHINKDSGNVYTINEDDLVALDLAMFSGE</sequence>
<protein>
    <recommendedName>
        <fullName evidence="4">Lipoprotein</fullName>
    </recommendedName>
</protein>
<keyword evidence="1" id="KW-0732">Signal</keyword>
<dbReference type="AlphaFoldDB" id="A0A9D2H9U5"/>
<evidence type="ECO:0000313" key="3">
    <source>
        <dbReference type="Proteomes" id="UP000824223"/>
    </source>
</evidence>
<feature type="chain" id="PRO_5039195788" description="Lipoprotein" evidence="1">
    <location>
        <begin position="21"/>
        <end position="211"/>
    </location>
</feature>
<name>A0A9D2H9U5_9FIRM</name>
<reference evidence="2" key="2">
    <citation type="submission" date="2021-04" db="EMBL/GenBank/DDBJ databases">
        <authorList>
            <person name="Gilroy R."/>
        </authorList>
    </citation>
    <scope>NUCLEOTIDE SEQUENCE</scope>
    <source>
        <strain evidence="2">ChiSjej2B20-11307</strain>
    </source>
</reference>
<gene>
    <name evidence="2" type="ORF">H9798_09420</name>
</gene>
<evidence type="ECO:0000256" key="1">
    <source>
        <dbReference type="SAM" id="SignalP"/>
    </source>
</evidence>
<evidence type="ECO:0008006" key="4">
    <source>
        <dbReference type="Google" id="ProtNLM"/>
    </source>
</evidence>
<accession>A0A9D2H9U5</accession>
<proteinExistence type="predicted"/>
<dbReference type="Proteomes" id="UP000824223">
    <property type="component" value="Unassembled WGS sequence"/>
</dbReference>
<feature type="signal peptide" evidence="1">
    <location>
        <begin position="1"/>
        <end position="20"/>
    </location>
</feature>